<dbReference type="AlphaFoldDB" id="A0A101JKR6"/>
<keyword evidence="3" id="KW-1185">Reference proteome</keyword>
<sequence>MNILFTCSARKWGGNEAWVLNASKILKQKHKVFLAYRKTEVGERFDIDKFQLPFRHEGDLLTLSSLVSIIKKKQIDIVVPTKRKDYFLSGLACRITGAKNIIILGIVRDLKNTITNNLIYNWLADGVMVNAKMIKDVLLKSSYMHPEKIAVIPNSIAIDTASIKPASKPHSFLITSLGELSERKGFDFLIRGFARFVKQYKISDAGLTIIGSGNQMVPLRELANSHDIGSMLTLTGFQKDPYPYLLSSDIFALTSKNEGIPYAVIEAALLDNAIIATKAGGIEELFRNEAECLYVNYDDELTLACRIYDLYSNTTRRKTLANNARHAAEEKFSLEKMETEMIGFFRHIMYRNA</sequence>
<evidence type="ECO:0000259" key="1">
    <source>
        <dbReference type="Pfam" id="PF00534"/>
    </source>
</evidence>
<dbReference type="Gene3D" id="3.40.50.2000">
    <property type="entry name" value="Glycogen Phosphorylase B"/>
    <property type="match status" value="2"/>
</dbReference>
<protein>
    <recommendedName>
        <fullName evidence="1">Glycosyl transferase family 1 domain-containing protein</fullName>
    </recommendedName>
</protein>
<name>A0A101JKR6_CHLLI</name>
<dbReference type="GO" id="GO:0016757">
    <property type="term" value="F:glycosyltransferase activity"/>
    <property type="evidence" value="ECO:0007669"/>
    <property type="project" value="InterPro"/>
</dbReference>
<dbReference type="OrthoDB" id="9790710at2"/>
<dbReference type="PANTHER" id="PTHR12526">
    <property type="entry name" value="GLYCOSYLTRANSFERASE"/>
    <property type="match status" value="1"/>
</dbReference>
<dbReference type="SUPFAM" id="SSF53756">
    <property type="entry name" value="UDP-Glycosyltransferase/glycogen phosphorylase"/>
    <property type="match status" value="1"/>
</dbReference>
<dbReference type="Pfam" id="PF00534">
    <property type="entry name" value="Glycos_transf_1"/>
    <property type="match status" value="1"/>
</dbReference>
<gene>
    <name evidence="2" type="ORF">ASB62_05530</name>
</gene>
<dbReference type="CDD" id="cd03811">
    <property type="entry name" value="GT4_GT28_WabH-like"/>
    <property type="match status" value="1"/>
</dbReference>
<dbReference type="PANTHER" id="PTHR12526:SF630">
    <property type="entry name" value="GLYCOSYLTRANSFERASE"/>
    <property type="match status" value="1"/>
</dbReference>
<dbReference type="EMBL" id="LMBR01000132">
    <property type="protein sequence ID" value="KUL28703.1"/>
    <property type="molecule type" value="Genomic_DNA"/>
</dbReference>
<evidence type="ECO:0000313" key="2">
    <source>
        <dbReference type="EMBL" id="KUL28703.1"/>
    </source>
</evidence>
<feature type="domain" description="Glycosyl transferase family 1" evidence="1">
    <location>
        <begin position="164"/>
        <end position="326"/>
    </location>
</feature>
<dbReference type="RefSeq" id="WP_059138970.1">
    <property type="nucleotide sequence ID" value="NZ_LMBR01000132.1"/>
</dbReference>
<comment type="caution">
    <text evidence="2">The sequence shown here is derived from an EMBL/GenBank/DDBJ whole genome shotgun (WGS) entry which is preliminary data.</text>
</comment>
<proteinExistence type="predicted"/>
<dbReference type="Proteomes" id="UP000053937">
    <property type="component" value="Unassembled WGS sequence"/>
</dbReference>
<accession>A0A101JKR6</accession>
<organism evidence="2 3">
    <name type="scientific">Chlorobium limicola</name>
    <dbReference type="NCBI Taxonomy" id="1092"/>
    <lineage>
        <taxon>Bacteria</taxon>
        <taxon>Pseudomonadati</taxon>
        <taxon>Chlorobiota</taxon>
        <taxon>Chlorobiia</taxon>
        <taxon>Chlorobiales</taxon>
        <taxon>Chlorobiaceae</taxon>
        <taxon>Chlorobium/Pelodictyon group</taxon>
        <taxon>Chlorobium</taxon>
    </lineage>
</organism>
<evidence type="ECO:0000313" key="3">
    <source>
        <dbReference type="Proteomes" id="UP000053937"/>
    </source>
</evidence>
<reference evidence="2 3" key="1">
    <citation type="submission" date="2015-10" db="EMBL/GenBank/DDBJ databases">
        <title>Draft Genome Sequence of Chlorobium limicola strain Frasassi Growing under Artificial Lighting in the Frasassi Cave System.</title>
        <authorList>
            <person name="Mansor M."/>
            <person name="Macalady J."/>
        </authorList>
    </citation>
    <scope>NUCLEOTIDE SEQUENCE [LARGE SCALE GENOMIC DNA]</scope>
    <source>
        <strain evidence="2 3">Frasassi</strain>
    </source>
</reference>
<dbReference type="InterPro" id="IPR001296">
    <property type="entry name" value="Glyco_trans_1"/>
</dbReference>